<evidence type="ECO:0000313" key="7">
    <source>
        <dbReference type="EMBL" id="GGI27053.1"/>
    </source>
</evidence>
<dbReference type="Gene3D" id="2.30.30.60">
    <property type="match status" value="1"/>
</dbReference>
<sequence>MKIPEFQSIFNELRNWLLGKGLADNELIYSYFFIGLAGVTLFLFITIFITRQVFIGAVKGAKTKSNWQTALFEFRVFRAFALIFGAYIIYNAVPFVFIDFKNWLYYALIFAKIYIVLAVMFAINAFLNALVSIMEASRKYADKPIRSYKQVAKIVFYIVGFVMILSIILNESPLYIFGGFGAVTAVFILVFRDPILGFVASVQMSAIDLVRVGDWITVEKYGADGEVTEINLTTIKVRNWDKTITIVPSYAIVSESFKNWRAMEESEGRRIKRHINIKISSIKFCDEELITRLQSIDFLKDYLKETQLQIAKFNAENAVNPNNLVNGKHMTNIGTFRVYAEKYLESNPHINTDLTFMVRQLQATENGLPIEIYVFSKEKALKKFEEVAADIFDHLLAAVPYFDLEIFQSPSGSDMRGFVGRGNDYGV</sequence>
<comment type="caution">
    <text evidence="7">The sequence shown here is derived from an EMBL/GenBank/DDBJ whole genome shotgun (WGS) entry which is preliminary data.</text>
</comment>
<keyword evidence="3 5" id="KW-1133">Transmembrane helix</keyword>
<evidence type="ECO:0000256" key="1">
    <source>
        <dbReference type="ARBA" id="ARBA00004370"/>
    </source>
</evidence>
<dbReference type="EMBL" id="BMDJ01000007">
    <property type="protein sequence ID" value="GGI27053.1"/>
    <property type="molecule type" value="Genomic_DNA"/>
</dbReference>
<dbReference type="PANTHER" id="PTHR30414">
    <property type="entry name" value="MINICONDUCTANCE MECHANOSENSITIVE CHANNEL YBDG"/>
    <property type="match status" value="1"/>
</dbReference>
<keyword evidence="2 5" id="KW-0812">Transmembrane</keyword>
<dbReference type="InterPro" id="IPR030192">
    <property type="entry name" value="YbdG"/>
</dbReference>
<evidence type="ECO:0000259" key="6">
    <source>
        <dbReference type="Pfam" id="PF00924"/>
    </source>
</evidence>
<dbReference type="RefSeq" id="WP_188415042.1">
    <property type="nucleotide sequence ID" value="NZ_BMDJ01000007.1"/>
</dbReference>
<dbReference type="InterPro" id="IPR010920">
    <property type="entry name" value="LSM_dom_sf"/>
</dbReference>
<organism evidence="7 8">
    <name type="scientific">Pedobacter mendelii</name>
    <dbReference type="NCBI Taxonomy" id="1908240"/>
    <lineage>
        <taxon>Bacteria</taxon>
        <taxon>Pseudomonadati</taxon>
        <taxon>Bacteroidota</taxon>
        <taxon>Sphingobacteriia</taxon>
        <taxon>Sphingobacteriales</taxon>
        <taxon>Sphingobacteriaceae</taxon>
        <taxon>Pedobacter</taxon>
    </lineage>
</organism>
<dbReference type="PANTHER" id="PTHR30414:SF0">
    <property type="entry name" value="MINICONDUCTANCE MECHANOSENSITIVE CHANNEL YBDG"/>
    <property type="match status" value="1"/>
</dbReference>
<dbReference type="Pfam" id="PF00924">
    <property type="entry name" value="MS_channel_2nd"/>
    <property type="match status" value="1"/>
</dbReference>
<feature type="transmembrane region" description="Helical" evidence="5">
    <location>
        <begin position="103"/>
        <end position="130"/>
    </location>
</feature>
<dbReference type="InterPro" id="IPR023408">
    <property type="entry name" value="MscS_beta-dom_sf"/>
</dbReference>
<dbReference type="InterPro" id="IPR006685">
    <property type="entry name" value="MscS_channel_2nd"/>
</dbReference>
<evidence type="ECO:0000256" key="2">
    <source>
        <dbReference type="ARBA" id="ARBA00022692"/>
    </source>
</evidence>
<proteinExistence type="predicted"/>
<name>A0ABQ2BLE2_9SPHI</name>
<feature type="transmembrane region" description="Helical" evidence="5">
    <location>
        <begin position="28"/>
        <end position="55"/>
    </location>
</feature>
<evidence type="ECO:0000256" key="5">
    <source>
        <dbReference type="SAM" id="Phobius"/>
    </source>
</evidence>
<protein>
    <submittedName>
        <fullName evidence="7">Membrane protein</fullName>
    </submittedName>
</protein>
<evidence type="ECO:0000256" key="4">
    <source>
        <dbReference type="ARBA" id="ARBA00023136"/>
    </source>
</evidence>
<dbReference type="SUPFAM" id="SSF50182">
    <property type="entry name" value="Sm-like ribonucleoproteins"/>
    <property type="match status" value="1"/>
</dbReference>
<keyword evidence="8" id="KW-1185">Reference proteome</keyword>
<feature type="transmembrane region" description="Helical" evidence="5">
    <location>
        <begin position="151"/>
        <end position="168"/>
    </location>
</feature>
<feature type="transmembrane region" description="Helical" evidence="5">
    <location>
        <begin position="174"/>
        <end position="191"/>
    </location>
</feature>
<keyword evidence="4 5" id="KW-0472">Membrane</keyword>
<gene>
    <name evidence="7" type="ORF">GCM10008119_25730</name>
</gene>
<feature type="transmembrane region" description="Helical" evidence="5">
    <location>
        <begin position="76"/>
        <end position="97"/>
    </location>
</feature>
<feature type="domain" description="Mechanosensitive ion channel MscS" evidence="6">
    <location>
        <begin position="193"/>
        <end position="261"/>
    </location>
</feature>
<accession>A0ABQ2BLE2</accession>
<comment type="subcellular location">
    <subcellularLocation>
        <location evidence="1">Membrane</location>
    </subcellularLocation>
</comment>
<dbReference type="Proteomes" id="UP000645390">
    <property type="component" value="Unassembled WGS sequence"/>
</dbReference>
<reference evidence="8" key="1">
    <citation type="journal article" date="2019" name="Int. J. Syst. Evol. Microbiol.">
        <title>The Global Catalogue of Microorganisms (GCM) 10K type strain sequencing project: providing services to taxonomists for standard genome sequencing and annotation.</title>
        <authorList>
            <consortium name="The Broad Institute Genomics Platform"/>
            <consortium name="The Broad Institute Genome Sequencing Center for Infectious Disease"/>
            <person name="Wu L."/>
            <person name="Ma J."/>
        </authorList>
    </citation>
    <scope>NUCLEOTIDE SEQUENCE [LARGE SCALE GENOMIC DNA]</scope>
    <source>
        <strain evidence="8">CCM 8939</strain>
    </source>
</reference>
<evidence type="ECO:0000313" key="8">
    <source>
        <dbReference type="Proteomes" id="UP000645390"/>
    </source>
</evidence>
<evidence type="ECO:0000256" key="3">
    <source>
        <dbReference type="ARBA" id="ARBA00022989"/>
    </source>
</evidence>